<name>A0A7D9CWQ0_DEKBR</name>
<evidence type="ECO:0000313" key="6">
    <source>
        <dbReference type="Proteomes" id="UP000478008"/>
    </source>
</evidence>
<feature type="compositionally biased region" description="Basic and acidic residues" evidence="1">
    <location>
        <begin position="836"/>
        <end position="859"/>
    </location>
</feature>
<feature type="compositionally biased region" description="Polar residues" evidence="1">
    <location>
        <begin position="715"/>
        <end position="725"/>
    </location>
</feature>
<dbReference type="InterPro" id="IPR015919">
    <property type="entry name" value="Cadherin-like_sf"/>
</dbReference>
<protein>
    <submittedName>
        <fullName evidence="5">DEBR0S1_26434g1_1</fullName>
    </submittedName>
</protein>
<feature type="domain" description="Dystroglycan-type cadherin-like" evidence="4">
    <location>
        <begin position="25"/>
        <end position="119"/>
    </location>
</feature>
<evidence type="ECO:0000256" key="2">
    <source>
        <dbReference type="SAM" id="Phobius"/>
    </source>
</evidence>
<feature type="region of interest" description="Disordered" evidence="1">
    <location>
        <begin position="446"/>
        <end position="482"/>
    </location>
</feature>
<feature type="region of interest" description="Disordered" evidence="1">
    <location>
        <begin position="530"/>
        <end position="649"/>
    </location>
</feature>
<evidence type="ECO:0000259" key="4">
    <source>
        <dbReference type="SMART" id="SM00736"/>
    </source>
</evidence>
<accession>A0A7D9CWQ0</accession>
<keyword evidence="2" id="KW-0472">Membrane</keyword>
<feature type="compositionally biased region" description="Low complexity" evidence="1">
    <location>
        <begin position="573"/>
        <end position="585"/>
    </location>
</feature>
<evidence type="ECO:0000256" key="1">
    <source>
        <dbReference type="SAM" id="MobiDB-lite"/>
    </source>
</evidence>
<feature type="signal peptide" evidence="3">
    <location>
        <begin position="1"/>
        <end position="22"/>
    </location>
</feature>
<dbReference type="InterPro" id="IPR013783">
    <property type="entry name" value="Ig-like_fold"/>
</dbReference>
<feature type="compositionally biased region" description="Low complexity" evidence="1">
    <location>
        <begin position="791"/>
        <end position="826"/>
    </location>
</feature>
<feature type="compositionally biased region" description="Low complexity" evidence="1">
    <location>
        <begin position="613"/>
        <end position="623"/>
    </location>
</feature>
<feature type="compositionally biased region" description="Polar residues" evidence="1">
    <location>
        <begin position="547"/>
        <end position="566"/>
    </location>
</feature>
<dbReference type="GO" id="GO:0016020">
    <property type="term" value="C:membrane"/>
    <property type="evidence" value="ECO:0007669"/>
    <property type="project" value="InterPro"/>
</dbReference>
<evidence type="ECO:0000256" key="3">
    <source>
        <dbReference type="SAM" id="SignalP"/>
    </source>
</evidence>
<dbReference type="GO" id="GO:0005509">
    <property type="term" value="F:calcium ion binding"/>
    <property type="evidence" value="ECO:0007669"/>
    <property type="project" value="InterPro"/>
</dbReference>
<organism evidence="5 6">
    <name type="scientific">Dekkera bruxellensis</name>
    <name type="common">Brettanomyces custersii</name>
    <dbReference type="NCBI Taxonomy" id="5007"/>
    <lineage>
        <taxon>Eukaryota</taxon>
        <taxon>Fungi</taxon>
        <taxon>Dikarya</taxon>
        <taxon>Ascomycota</taxon>
        <taxon>Saccharomycotina</taxon>
        <taxon>Pichiomycetes</taxon>
        <taxon>Pichiales</taxon>
        <taxon>Pichiaceae</taxon>
        <taxon>Brettanomyces</taxon>
    </lineage>
</organism>
<feature type="chain" id="PRO_5028864436" evidence="3">
    <location>
        <begin position="23"/>
        <end position="859"/>
    </location>
</feature>
<dbReference type="SMART" id="SM00736">
    <property type="entry name" value="CADG"/>
    <property type="match status" value="1"/>
</dbReference>
<dbReference type="AlphaFoldDB" id="A0A7D9CWQ0"/>
<dbReference type="Gene3D" id="2.60.40.10">
    <property type="entry name" value="Immunoglobulins"/>
    <property type="match status" value="3"/>
</dbReference>
<keyword evidence="3" id="KW-0732">Signal</keyword>
<evidence type="ECO:0000313" key="5">
    <source>
        <dbReference type="EMBL" id="VUG16819.1"/>
    </source>
</evidence>
<keyword evidence="2" id="KW-0812">Transmembrane</keyword>
<feature type="transmembrane region" description="Helical" evidence="2">
    <location>
        <begin position="490"/>
        <end position="514"/>
    </location>
</feature>
<feature type="region of interest" description="Disordered" evidence="1">
    <location>
        <begin position="714"/>
        <end position="859"/>
    </location>
</feature>
<dbReference type="EMBL" id="CABFWN010000001">
    <property type="protein sequence ID" value="VUG16819.1"/>
    <property type="molecule type" value="Genomic_DNA"/>
</dbReference>
<keyword evidence="6" id="KW-1185">Reference proteome</keyword>
<keyword evidence="2" id="KW-1133">Transmembrane helix</keyword>
<feature type="compositionally biased region" description="Polar residues" evidence="1">
    <location>
        <begin position="591"/>
        <end position="605"/>
    </location>
</feature>
<sequence>MKMFLGILLSFLSFSQLMLTSAETIIALPFDQQLPDVARVGEPYTFELSSETFRSDSGNVVYSASGLPSWLSFDPSTLTFSGTPDNAQNVSFTLTGTDDSQSSTSEQCDIIVSDKIGPRLKSEEYLYQQLAESGNTNGYDGFVLKSQEKFMVSFSKDTFNSNNSTIVAYYGRSSNKTSLPIWCTFDETNLTFSGVAPAINSVNAPSQEFDISLIATDYAGYSAAYGNFHLIVGGHYLVYENNSTLLINSTAGKNFSEKIPLDSVYLDGTQINTSNISSVQLNDGPEWVSVVDNNTLVGNVPKNADSTTSMNVTVTDVYGDNVFISFEVEIANKVFTIKTLPNVNATRGTFFNYTISNSTIQSPGYTKLTASYSESNSTEKAKSVYYYNKAVVGSDSTSDWLEFHTDNNTFNGWVPDKFKSTQVALKGQMNDLTETRYFDIIGVGTVSSSSTSSSTTGTLTSSSAPTATSSKPSATSVAHTSHSSDVNRKLAIGLGVSLPILAIIIAAGIFYCCWKRRHYKDNDAEKDVMTVSNTPNGNAGGPVGGDNESNATLSSPDTSGQKTTNDNTEKMDSGSNGSTSSSMTNVDASGKNLNTSMSGTIIKSRSNAGGSGSNKQGSGSFGQAKSKSHGSDIVNSWRRTSGKANWRPRDSLNSLATVTTNDLLTMNVVDDPNLQRRSQMNLILQPGTSPDLNGNNLSNTNLITSYRNSRVKSIARSTGVSSSNPDSEENGAGASVNTSSPLTPSTTQQSYSESAYYSVSDPSSNIELLTSTSSQGSNDVKDGDHTATTNSDSTGIGTYSSSSTGANSSSSTTTSSSHFPSSSSSSAQLVNFNQRRSPERRVVTPTRVDDSPRRGVIEN</sequence>
<dbReference type="SUPFAM" id="SSF49313">
    <property type="entry name" value="Cadherin-like"/>
    <property type="match status" value="3"/>
</dbReference>
<feature type="compositionally biased region" description="Polar residues" evidence="1">
    <location>
        <begin position="633"/>
        <end position="643"/>
    </location>
</feature>
<reference evidence="5 6" key="1">
    <citation type="submission" date="2019-07" db="EMBL/GenBank/DDBJ databases">
        <authorList>
            <person name="Friedrich A."/>
            <person name="Schacherer J."/>
        </authorList>
    </citation>
    <scope>NUCLEOTIDE SEQUENCE [LARGE SCALE GENOMIC DNA]</scope>
</reference>
<gene>
    <name evidence="5" type="ORF">DEBR0S1_26434G</name>
</gene>
<dbReference type="Pfam" id="PF05345">
    <property type="entry name" value="He_PIG"/>
    <property type="match status" value="1"/>
</dbReference>
<dbReference type="InterPro" id="IPR006644">
    <property type="entry name" value="Cadg"/>
</dbReference>
<proteinExistence type="predicted"/>
<dbReference type="Proteomes" id="UP000478008">
    <property type="component" value="Unassembled WGS sequence"/>
</dbReference>
<feature type="compositionally biased region" description="Low complexity" evidence="1">
    <location>
        <begin position="738"/>
        <end position="750"/>
    </location>
</feature>
<feature type="compositionally biased region" description="Polar residues" evidence="1">
    <location>
        <begin position="751"/>
        <end position="778"/>
    </location>
</feature>